<dbReference type="GO" id="GO:0016020">
    <property type="term" value="C:membrane"/>
    <property type="evidence" value="ECO:0007669"/>
    <property type="project" value="InterPro"/>
</dbReference>
<organism evidence="3 4">
    <name type="scientific">Chitinophaga lutea</name>
    <dbReference type="NCBI Taxonomy" id="2488634"/>
    <lineage>
        <taxon>Bacteria</taxon>
        <taxon>Pseudomonadati</taxon>
        <taxon>Bacteroidota</taxon>
        <taxon>Chitinophagia</taxon>
        <taxon>Chitinophagales</taxon>
        <taxon>Chitinophagaceae</taxon>
        <taxon>Chitinophaga</taxon>
    </lineage>
</organism>
<dbReference type="PANTHER" id="PTHR34220:SF7">
    <property type="entry name" value="SENSOR HISTIDINE KINASE YPDA"/>
    <property type="match status" value="1"/>
</dbReference>
<dbReference type="EMBL" id="RPDH01000002">
    <property type="protein sequence ID" value="RPE08747.1"/>
    <property type="molecule type" value="Genomic_DNA"/>
</dbReference>
<evidence type="ECO:0000256" key="1">
    <source>
        <dbReference type="SAM" id="Phobius"/>
    </source>
</evidence>
<keyword evidence="4" id="KW-1185">Reference proteome</keyword>
<keyword evidence="3" id="KW-0418">Kinase</keyword>
<dbReference type="InterPro" id="IPR010559">
    <property type="entry name" value="Sig_transdc_His_kin_internal"/>
</dbReference>
<dbReference type="Proteomes" id="UP000278351">
    <property type="component" value="Unassembled WGS sequence"/>
</dbReference>
<accession>A0A3N4PXE1</accession>
<keyword evidence="1" id="KW-0472">Membrane</keyword>
<feature type="transmembrane region" description="Helical" evidence="1">
    <location>
        <begin position="79"/>
        <end position="95"/>
    </location>
</feature>
<protein>
    <submittedName>
        <fullName evidence="3">Histidine kinase</fullName>
    </submittedName>
</protein>
<keyword evidence="1" id="KW-1133">Transmembrane helix</keyword>
<gene>
    <name evidence="3" type="ORF">EGT74_17080</name>
</gene>
<dbReference type="Pfam" id="PF06580">
    <property type="entry name" value="His_kinase"/>
    <property type="match status" value="1"/>
</dbReference>
<evidence type="ECO:0000259" key="2">
    <source>
        <dbReference type="Pfam" id="PF06580"/>
    </source>
</evidence>
<evidence type="ECO:0000313" key="3">
    <source>
        <dbReference type="EMBL" id="RPE08747.1"/>
    </source>
</evidence>
<keyword evidence="1" id="KW-0812">Transmembrane</keyword>
<evidence type="ECO:0000313" key="4">
    <source>
        <dbReference type="Proteomes" id="UP000278351"/>
    </source>
</evidence>
<feature type="domain" description="Signal transduction histidine kinase internal region" evidence="2">
    <location>
        <begin position="176"/>
        <end position="252"/>
    </location>
</feature>
<feature type="transmembrane region" description="Helical" evidence="1">
    <location>
        <begin position="12"/>
        <end position="28"/>
    </location>
</feature>
<feature type="transmembrane region" description="Helical" evidence="1">
    <location>
        <begin position="48"/>
        <end position="67"/>
    </location>
</feature>
<name>A0A3N4PXE1_9BACT</name>
<dbReference type="OrthoDB" id="9792992at2"/>
<comment type="caution">
    <text evidence="3">The sequence shown here is derived from an EMBL/GenBank/DDBJ whole genome shotgun (WGS) entry which is preliminary data.</text>
</comment>
<dbReference type="RefSeq" id="WP_123847742.1">
    <property type="nucleotide sequence ID" value="NZ_RPDH01000002.1"/>
</dbReference>
<proteinExistence type="predicted"/>
<dbReference type="GO" id="GO:0000155">
    <property type="term" value="F:phosphorelay sensor kinase activity"/>
    <property type="evidence" value="ECO:0007669"/>
    <property type="project" value="InterPro"/>
</dbReference>
<dbReference type="PANTHER" id="PTHR34220">
    <property type="entry name" value="SENSOR HISTIDINE KINASE YPDA"/>
    <property type="match status" value="1"/>
</dbReference>
<reference evidence="3 4" key="1">
    <citation type="submission" date="2018-11" db="EMBL/GenBank/DDBJ databases">
        <title>Chitinophaga lutea sp.nov., isolate from arsenic contaminated soil.</title>
        <authorList>
            <person name="Zong Y."/>
        </authorList>
    </citation>
    <scope>NUCLEOTIDE SEQUENCE [LARGE SCALE GENOMIC DNA]</scope>
    <source>
        <strain evidence="3 4">ZY74</strain>
    </source>
</reference>
<dbReference type="InterPro" id="IPR050640">
    <property type="entry name" value="Bact_2-comp_sensor_kinase"/>
</dbReference>
<sequence>MKKRPSLRASRFPYLYEAFIWLMYVALYKYDYYLRFVPAMDVGHTVFPFRNILLYAIATSLYMILYYRWLAPMLFKRRWYWLFAVMVIVYFGYVSKLNYWTMSELFAAWNGQPLLDGTFESFRRLDSLRLRHLLSGWDLRILATDFVTFSSVFFVRYAFENEEKKHLLETDNLVLQLESLKAQLHPHFLFNTLNSLYGMSLTQSPDTPAFILKLSDMLRYVLYDCQQHKVPLEKDAEFLLNYLDMEKKRYPDAQIDFQVSINDGSIPIAPLLFISFVENSFKHGAHRINPDGFVRGSLTQAGHTLTFVVENDILEAGPPSHPYGGIGLENARKRLELYYPGRYELQAGGNGRIFTVTLRIQLND</sequence>
<dbReference type="AlphaFoldDB" id="A0A3N4PXE1"/>
<dbReference type="InterPro" id="IPR036890">
    <property type="entry name" value="HATPase_C_sf"/>
</dbReference>
<dbReference type="Gene3D" id="3.30.565.10">
    <property type="entry name" value="Histidine kinase-like ATPase, C-terminal domain"/>
    <property type="match status" value="1"/>
</dbReference>
<keyword evidence="3" id="KW-0808">Transferase</keyword>